<proteinExistence type="predicted"/>
<accession>A0A9P8UR25</accession>
<gene>
    <name evidence="1" type="ORF">BKA67DRAFT_531902</name>
</gene>
<organism evidence="1 2">
    <name type="scientific">Truncatella angustata</name>
    <dbReference type="NCBI Taxonomy" id="152316"/>
    <lineage>
        <taxon>Eukaryota</taxon>
        <taxon>Fungi</taxon>
        <taxon>Dikarya</taxon>
        <taxon>Ascomycota</taxon>
        <taxon>Pezizomycotina</taxon>
        <taxon>Sordariomycetes</taxon>
        <taxon>Xylariomycetidae</taxon>
        <taxon>Amphisphaeriales</taxon>
        <taxon>Sporocadaceae</taxon>
        <taxon>Truncatella</taxon>
    </lineage>
</organism>
<comment type="caution">
    <text evidence="1">The sequence shown here is derived from an EMBL/GenBank/DDBJ whole genome shotgun (WGS) entry which is preliminary data.</text>
</comment>
<evidence type="ECO:0000313" key="2">
    <source>
        <dbReference type="Proteomes" id="UP000758603"/>
    </source>
</evidence>
<dbReference type="EMBL" id="JAGPXC010000002">
    <property type="protein sequence ID" value="KAH6656641.1"/>
    <property type="molecule type" value="Genomic_DNA"/>
</dbReference>
<dbReference type="AlphaFoldDB" id="A0A9P8UR25"/>
<protein>
    <submittedName>
        <fullName evidence="1">Uncharacterized protein</fullName>
    </submittedName>
</protein>
<reference evidence="1" key="1">
    <citation type="journal article" date="2021" name="Nat. Commun.">
        <title>Genetic determinants of endophytism in the Arabidopsis root mycobiome.</title>
        <authorList>
            <person name="Mesny F."/>
            <person name="Miyauchi S."/>
            <person name="Thiergart T."/>
            <person name="Pickel B."/>
            <person name="Atanasova L."/>
            <person name="Karlsson M."/>
            <person name="Huettel B."/>
            <person name="Barry K.W."/>
            <person name="Haridas S."/>
            <person name="Chen C."/>
            <person name="Bauer D."/>
            <person name="Andreopoulos W."/>
            <person name="Pangilinan J."/>
            <person name="LaButti K."/>
            <person name="Riley R."/>
            <person name="Lipzen A."/>
            <person name="Clum A."/>
            <person name="Drula E."/>
            <person name="Henrissat B."/>
            <person name="Kohler A."/>
            <person name="Grigoriev I.V."/>
            <person name="Martin F.M."/>
            <person name="Hacquard S."/>
        </authorList>
    </citation>
    <scope>NUCLEOTIDE SEQUENCE</scope>
    <source>
        <strain evidence="1">MPI-SDFR-AT-0073</strain>
    </source>
</reference>
<keyword evidence="2" id="KW-1185">Reference proteome</keyword>
<name>A0A9P8UR25_9PEZI</name>
<evidence type="ECO:0000313" key="1">
    <source>
        <dbReference type="EMBL" id="KAH6656641.1"/>
    </source>
</evidence>
<sequence length="111" mass="11708">MAAQFQLLHASVTSAGGACLCFRPFNAILGLCKTEEPLGSQVVISRVSCITGNENQQDAGLPSGASLAGCKGSAVLLQQQQRIPCEVSSGHITPAAPICDWRLLTAYFETW</sequence>
<dbReference type="GeneID" id="70128343"/>
<dbReference type="RefSeq" id="XP_045960875.1">
    <property type="nucleotide sequence ID" value="XM_046099451.1"/>
</dbReference>
<dbReference type="Proteomes" id="UP000758603">
    <property type="component" value="Unassembled WGS sequence"/>
</dbReference>